<organism evidence="2">
    <name type="scientific">freshwater metagenome</name>
    <dbReference type="NCBI Taxonomy" id="449393"/>
    <lineage>
        <taxon>unclassified sequences</taxon>
        <taxon>metagenomes</taxon>
        <taxon>ecological metagenomes</taxon>
    </lineage>
</organism>
<dbReference type="Gene3D" id="3.40.630.30">
    <property type="match status" value="1"/>
</dbReference>
<dbReference type="InterPro" id="IPR052523">
    <property type="entry name" value="Trichothecene_AcTrans"/>
</dbReference>
<proteinExistence type="predicted"/>
<accession>A0A6J6NPK9</accession>
<dbReference type="AlphaFoldDB" id="A0A6J6NPK9"/>
<gene>
    <name evidence="2" type="ORF">UFOPK2399_00508</name>
</gene>
<protein>
    <submittedName>
        <fullName evidence="2">Unannotated protein</fullName>
    </submittedName>
</protein>
<reference evidence="2" key="1">
    <citation type="submission" date="2020-05" db="EMBL/GenBank/DDBJ databases">
        <authorList>
            <person name="Chiriac C."/>
            <person name="Salcher M."/>
            <person name="Ghai R."/>
            <person name="Kavagutti S V."/>
        </authorList>
    </citation>
    <scope>NUCLEOTIDE SEQUENCE</scope>
</reference>
<dbReference type="InterPro" id="IPR016181">
    <property type="entry name" value="Acyl_CoA_acyltransferase"/>
</dbReference>
<dbReference type="PROSITE" id="PS51186">
    <property type="entry name" value="GNAT"/>
    <property type="match status" value="1"/>
</dbReference>
<dbReference type="PANTHER" id="PTHR42791">
    <property type="entry name" value="GNAT FAMILY ACETYLTRANSFERASE"/>
    <property type="match status" value="1"/>
</dbReference>
<evidence type="ECO:0000259" key="1">
    <source>
        <dbReference type="PROSITE" id="PS51186"/>
    </source>
</evidence>
<sequence length="196" mass="21815">MEIVPLPREKRPEAAAVLARAFQRDPAWQWVLPDARRRAAVLPWLFASSFDVTEAELWTTAGTIRGLSRWMPPGRPPVKLGPAIRALVITPLRLRDATQRFFAYGRAIDDLRTDAVPMPHWYLAGIGVEPGERGRGIGSALMQPGIDAAQMGGLPCALLTNNERNLSFYRTHGFEVVKQTRATRTGPKAWVLVRNP</sequence>
<dbReference type="InterPro" id="IPR000182">
    <property type="entry name" value="GNAT_dom"/>
</dbReference>
<feature type="domain" description="N-acetyltransferase" evidence="1">
    <location>
        <begin position="1"/>
        <end position="196"/>
    </location>
</feature>
<dbReference type="SUPFAM" id="SSF55729">
    <property type="entry name" value="Acyl-CoA N-acyltransferases (Nat)"/>
    <property type="match status" value="1"/>
</dbReference>
<dbReference type="CDD" id="cd04301">
    <property type="entry name" value="NAT_SF"/>
    <property type="match status" value="1"/>
</dbReference>
<name>A0A6J6NPK9_9ZZZZ</name>
<dbReference type="PANTHER" id="PTHR42791:SF1">
    <property type="entry name" value="N-ACETYLTRANSFERASE DOMAIN-CONTAINING PROTEIN"/>
    <property type="match status" value="1"/>
</dbReference>
<dbReference type="EMBL" id="CAEZXP010000001">
    <property type="protein sequence ID" value="CAB4688156.1"/>
    <property type="molecule type" value="Genomic_DNA"/>
</dbReference>
<dbReference type="Pfam" id="PF00583">
    <property type="entry name" value="Acetyltransf_1"/>
    <property type="match status" value="1"/>
</dbReference>
<evidence type="ECO:0000313" key="2">
    <source>
        <dbReference type="EMBL" id="CAB4688156.1"/>
    </source>
</evidence>
<dbReference type="GO" id="GO:0016747">
    <property type="term" value="F:acyltransferase activity, transferring groups other than amino-acyl groups"/>
    <property type="evidence" value="ECO:0007669"/>
    <property type="project" value="InterPro"/>
</dbReference>